<evidence type="ECO:0000313" key="4">
    <source>
        <dbReference type="EMBL" id="MBB4951869.1"/>
    </source>
</evidence>
<dbReference type="InterPro" id="IPR013823">
    <property type="entry name" value="Ribosomal_bL12_C"/>
</dbReference>
<evidence type="ECO:0000313" key="5">
    <source>
        <dbReference type="Proteomes" id="UP000573327"/>
    </source>
</evidence>
<sequence>MEDPQFAVLLTDASAGGPAALRAVVAVTNLSLWHSRQLLDRAPVTAREDIPFADAEAAARRLRQAGVPAAVRCDWCRRTLPDDETPVGPGPCASRYWPTAHCQANSLTSCGCEFCTAYGPLPGHTTHSGT</sequence>
<gene>
    <name evidence="2" type="ORF">F4556_000013</name>
    <name evidence="3" type="ORF">F4556_007388</name>
    <name evidence="4" type="ORF">F4556_007523</name>
</gene>
<dbReference type="AlphaFoldDB" id="A0A7W7S5X2"/>
<dbReference type="RefSeq" id="WP_184910461.1">
    <property type="nucleotide sequence ID" value="NZ_JACHJR010000001.1"/>
</dbReference>
<feature type="domain" description="Large ribosomal subunit protein bL12 C-terminal" evidence="1">
    <location>
        <begin position="6"/>
        <end position="67"/>
    </location>
</feature>
<dbReference type="GO" id="GO:0006412">
    <property type="term" value="P:translation"/>
    <property type="evidence" value="ECO:0007669"/>
    <property type="project" value="InterPro"/>
</dbReference>
<evidence type="ECO:0000313" key="3">
    <source>
        <dbReference type="EMBL" id="MBB4951853.1"/>
    </source>
</evidence>
<dbReference type="Gene3D" id="3.30.1390.10">
    <property type="match status" value="1"/>
</dbReference>
<name>A0A7W7S5X2_9ACTN</name>
<dbReference type="Proteomes" id="UP000573327">
    <property type="component" value="Unassembled WGS sequence"/>
</dbReference>
<dbReference type="EMBL" id="JACHJR010000001">
    <property type="protein sequence ID" value="MBB4951853.1"/>
    <property type="molecule type" value="Genomic_DNA"/>
</dbReference>
<protein>
    <recommendedName>
        <fullName evidence="1">Large ribosomal subunit protein bL12 C-terminal domain-containing protein</fullName>
    </recommendedName>
</protein>
<organism evidence="2 5">
    <name type="scientific">Kitasatospora gansuensis</name>
    <dbReference type="NCBI Taxonomy" id="258050"/>
    <lineage>
        <taxon>Bacteria</taxon>
        <taxon>Bacillati</taxon>
        <taxon>Actinomycetota</taxon>
        <taxon>Actinomycetes</taxon>
        <taxon>Kitasatosporales</taxon>
        <taxon>Streptomycetaceae</taxon>
        <taxon>Kitasatospora</taxon>
    </lineage>
</organism>
<dbReference type="GO" id="GO:0003735">
    <property type="term" value="F:structural constituent of ribosome"/>
    <property type="evidence" value="ECO:0007669"/>
    <property type="project" value="InterPro"/>
</dbReference>
<dbReference type="EMBL" id="JACHJR010000001">
    <property type="protein sequence ID" value="MBB4944478.1"/>
    <property type="molecule type" value="Genomic_DNA"/>
</dbReference>
<comment type="caution">
    <text evidence="2">The sequence shown here is derived from an EMBL/GenBank/DDBJ whole genome shotgun (WGS) entry which is preliminary data.</text>
</comment>
<proteinExistence type="predicted"/>
<dbReference type="SUPFAM" id="SSF54736">
    <property type="entry name" value="ClpS-like"/>
    <property type="match status" value="1"/>
</dbReference>
<keyword evidence="5" id="KW-1185">Reference proteome</keyword>
<reference evidence="2 5" key="1">
    <citation type="submission" date="2020-08" db="EMBL/GenBank/DDBJ databases">
        <title>Sequencing the genomes of 1000 actinobacteria strains.</title>
        <authorList>
            <person name="Klenk H.-P."/>
        </authorList>
    </citation>
    <scope>NUCLEOTIDE SEQUENCE [LARGE SCALE GENOMIC DNA]</scope>
    <source>
        <strain evidence="2 5">DSM 44786</strain>
    </source>
</reference>
<dbReference type="Pfam" id="PF00542">
    <property type="entry name" value="Ribosomal_L12"/>
    <property type="match status" value="1"/>
</dbReference>
<dbReference type="InterPro" id="IPR014719">
    <property type="entry name" value="Ribosomal_bL12_C/ClpS-like"/>
</dbReference>
<evidence type="ECO:0000313" key="2">
    <source>
        <dbReference type="EMBL" id="MBB4944478.1"/>
    </source>
</evidence>
<dbReference type="EMBL" id="JACHJR010000002">
    <property type="protein sequence ID" value="MBB4951869.1"/>
    <property type="molecule type" value="Genomic_DNA"/>
</dbReference>
<accession>A0A7W7S5X2</accession>
<evidence type="ECO:0000259" key="1">
    <source>
        <dbReference type="Pfam" id="PF00542"/>
    </source>
</evidence>